<evidence type="ECO:0000256" key="6">
    <source>
        <dbReference type="SAM" id="Phobius"/>
    </source>
</evidence>
<feature type="transmembrane region" description="Helical" evidence="6">
    <location>
        <begin position="221"/>
        <end position="243"/>
    </location>
</feature>
<evidence type="ECO:0000256" key="5">
    <source>
        <dbReference type="ARBA" id="ARBA00023136"/>
    </source>
</evidence>
<dbReference type="NCBIfam" id="TIGR00374">
    <property type="entry name" value="flippase-like domain"/>
    <property type="match status" value="1"/>
</dbReference>
<name>A0A7G1HXE4_9BACT</name>
<dbReference type="EMBL" id="AP023322">
    <property type="protein sequence ID" value="BCI64395.1"/>
    <property type="molecule type" value="Genomic_DNA"/>
</dbReference>
<evidence type="ECO:0000256" key="3">
    <source>
        <dbReference type="ARBA" id="ARBA00022692"/>
    </source>
</evidence>
<feature type="transmembrane region" description="Helical" evidence="6">
    <location>
        <begin position="169"/>
        <end position="187"/>
    </location>
</feature>
<accession>A0A7G1HXE4</accession>
<keyword evidence="4 6" id="KW-1133">Transmembrane helix</keyword>
<evidence type="ECO:0000313" key="8">
    <source>
        <dbReference type="Proteomes" id="UP000594042"/>
    </source>
</evidence>
<feature type="transmembrane region" description="Helical" evidence="6">
    <location>
        <begin position="131"/>
        <end position="149"/>
    </location>
</feature>
<feature type="transmembrane region" description="Helical" evidence="6">
    <location>
        <begin position="296"/>
        <end position="318"/>
    </location>
</feature>
<organism evidence="7 8">
    <name type="scientific">Coprobacter secundus subsp. similis</name>
    <dbReference type="NCBI Taxonomy" id="2751153"/>
    <lineage>
        <taxon>Bacteria</taxon>
        <taxon>Pseudomonadati</taxon>
        <taxon>Bacteroidota</taxon>
        <taxon>Bacteroidia</taxon>
        <taxon>Bacteroidales</taxon>
        <taxon>Barnesiellaceae</taxon>
        <taxon>Coprobacter</taxon>
    </lineage>
</organism>
<keyword evidence="5 6" id="KW-0472">Membrane</keyword>
<evidence type="ECO:0000256" key="2">
    <source>
        <dbReference type="ARBA" id="ARBA00022475"/>
    </source>
</evidence>
<evidence type="ECO:0000256" key="1">
    <source>
        <dbReference type="ARBA" id="ARBA00004651"/>
    </source>
</evidence>
<feature type="transmembrane region" description="Helical" evidence="6">
    <location>
        <begin position="274"/>
        <end position="290"/>
    </location>
</feature>
<evidence type="ECO:0000256" key="4">
    <source>
        <dbReference type="ARBA" id="ARBA00022989"/>
    </source>
</evidence>
<keyword evidence="2" id="KW-1003">Cell membrane</keyword>
<dbReference type="KEGG" id="copr:Cop2CBH44_27480"/>
<dbReference type="PANTHER" id="PTHR39087">
    <property type="entry name" value="UPF0104 MEMBRANE PROTEIN MJ1595"/>
    <property type="match status" value="1"/>
</dbReference>
<feature type="transmembrane region" description="Helical" evidence="6">
    <location>
        <begin position="46"/>
        <end position="63"/>
    </location>
</feature>
<protein>
    <submittedName>
        <fullName evidence="7">Dolichol-P-glucose synthetase</fullName>
    </submittedName>
</protein>
<dbReference type="InterPro" id="IPR022791">
    <property type="entry name" value="L-PG_synthase/AglD"/>
</dbReference>
<dbReference type="Pfam" id="PF03706">
    <property type="entry name" value="LPG_synthase_TM"/>
    <property type="match status" value="1"/>
</dbReference>
<dbReference type="GO" id="GO:0005886">
    <property type="term" value="C:plasma membrane"/>
    <property type="evidence" value="ECO:0007669"/>
    <property type="project" value="UniProtKB-SubCell"/>
</dbReference>
<sequence>MEKLLRNTLKFLVPLILGVGIFWFLYSKLDTKEIFTILKSEINYSWIFLSMFIGLLSHVARAYRWRLQLRTLGQNPTMRTLTNAIFGTYAMNLLFPRLGEVWRCTYVSRRQQMSFTQVLGSVFSDRLTDTISVVFLTVVIFFLQMPVFREFLRKFPTIEEAAWQTVTSPWLYIGFVFVVIFIIWLFSKKTENKYVLKIKGMVKNLWFGFNTVLKMKQKYKFFFYTILIWLCYFLQLYVCLFAFPATEHLGILAALALFIMGSISMGIPVQGGLGPWHLAIIATLALYGVGENAAGAFALVAHGIQMILIMILGIYTMFSIALEKKNVQAEVQPQMDHKEINVLP</sequence>
<gene>
    <name evidence="7" type="ORF">Cop2CBH44_27480</name>
</gene>
<feature type="transmembrane region" description="Helical" evidence="6">
    <location>
        <begin position="249"/>
        <end position="267"/>
    </location>
</feature>
<comment type="subcellular location">
    <subcellularLocation>
        <location evidence="1">Cell membrane</location>
        <topology evidence="1">Multi-pass membrane protein</topology>
    </subcellularLocation>
</comment>
<evidence type="ECO:0000313" key="7">
    <source>
        <dbReference type="EMBL" id="BCI64395.1"/>
    </source>
</evidence>
<feature type="transmembrane region" description="Helical" evidence="6">
    <location>
        <begin position="7"/>
        <end position="26"/>
    </location>
</feature>
<dbReference type="AlphaFoldDB" id="A0A7G1HXE4"/>
<proteinExistence type="predicted"/>
<dbReference type="Proteomes" id="UP000594042">
    <property type="component" value="Chromosome"/>
</dbReference>
<keyword evidence="3 6" id="KW-0812">Transmembrane</keyword>
<dbReference type="PANTHER" id="PTHR39087:SF2">
    <property type="entry name" value="UPF0104 MEMBRANE PROTEIN MJ1595"/>
    <property type="match status" value="1"/>
</dbReference>
<reference evidence="8" key="1">
    <citation type="submission" date="2020-07" db="EMBL/GenBank/DDBJ databases">
        <title>Complete genome sequencing of Coprobacter sp. strain 2CBH44.</title>
        <authorList>
            <person name="Sakamoto M."/>
            <person name="Murakami T."/>
            <person name="Mori H."/>
        </authorList>
    </citation>
    <scope>NUCLEOTIDE SEQUENCE [LARGE SCALE GENOMIC DNA]</scope>
    <source>
        <strain evidence="8">2CBH44</strain>
    </source>
</reference>
<keyword evidence="8" id="KW-1185">Reference proteome</keyword>
<dbReference type="RefSeq" id="WP_246469130.1">
    <property type="nucleotide sequence ID" value="NZ_AP023322.1"/>
</dbReference>